<evidence type="ECO:0000256" key="1">
    <source>
        <dbReference type="SAM" id="MobiDB-lite"/>
    </source>
</evidence>
<gene>
    <name evidence="2" type="ORF">GW7_08765</name>
</gene>
<proteinExistence type="predicted"/>
<feature type="region of interest" description="Disordered" evidence="1">
    <location>
        <begin position="1"/>
        <end position="48"/>
    </location>
</feature>
<dbReference type="EMBL" id="JH169418">
    <property type="protein sequence ID" value="EHB06657.1"/>
    <property type="molecule type" value="Genomic_DNA"/>
</dbReference>
<dbReference type="InParanoid" id="G5BBJ6"/>
<protein>
    <submittedName>
        <fullName evidence="2">Uncharacterized protein</fullName>
    </submittedName>
</protein>
<organism evidence="2 3">
    <name type="scientific">Heterocephalus glaber</name>
    <name type="common">Naked mole rat</name>
    <dbReference type="NCBI Taxonomy" id="10181"/>
    <lineage>
        <taxon>Eukaryota</taxon>
        <taxon>Metazoa</taxon>
        <taxon>Chordata</taxon>
        <taxon>Craniata</taxon>
        <taxon>Vertebrata</taxon>
        <taxon>Euteleostomi</taxon>
        <taxon>Mammalia</taxon>
        <taxon>Eutheria</taxon>
        <taxon>Euarchontoglires</taxon>
        <taxon>Glires</taxon>
        <taxon>Rodentia</taxon>
        <taxon>Hystricomorpha</taxon>
        <taxon>Bathyergidae</taxon>
        <taxon>Heterocephalus</taxon>
    </lineage>
</organism>
<evidence type="ECO:0000313" key="2">
    <source>
        <dbReference type="EMBL" id="EHB06657.1"/>
    </source>
</evidence>
<accession>G5BBJ6</accession>
<name>G5BBJ6_HETGA</name>
<dbReference type="AlphaFoldDB" id="G5BBJ6"/>
<dbReference type="Proteomes" id="UP000006813">
    <property type="component" value="Unassembled WGS sequence"/>
</dbReference>
<sequence>MVTGLDVMQSGMETTGEESSAHSRERTVRGDIGGLEQGPHQEGTGRPCSVVLSKAEASLVKRRRKIVYPEGLEMLREDTCGYGK</sequence>
<feature type="compositionally biased region" description="Basic and acidic residues" evidence="1">
    <location>
        <begin position="19"/>
        <end position="29"/>
    </location>
</feature>
<reference evidence="2 3" key="1">
    <citation type="journal article" date="2011" name="Nature">
        <title>Genome sequencing reveals insights into physiology and longevity of the naked mole rat.</title>
        <authorList>
            <person name="Kim E.B."/>
            <person name="Fang X."/>
            <person name="Fushan A.A."/>
            <person name="Huang Z."/>
            <person name="Lobanov A.V."/>
            <person name="Han L."/>
            <person name="Marino S.M."/>
            <person name="Sun X."/>
            <person name="Turanov A.A."/>
            <person name="Yang P."/>
            <person name="Yim S.H."/>
            <person name="Zhao X."/>
            <person name="Kasaikina M.V."/>
            <person name="Stoletzki N."/>
            <person name="Peng C."/>
            <person name="Polak P."/>
            <person name="Xiong Z."/>
            <person name="Kiezun A."/>
            <person name="Zhu Y."/>
            <person name="Chen Y."/>
            <person name="Kryukov G.V."/>
            <person name="Zhang Q."/>
            <person name="Peshkin L."/>
            <person name="Yang L."/>
            <person name="Bronson R.T."/>
            <person name="Buffenstein R."/>
            <person name="Wang B."/>
            <person name="Han C."/>
            <person name="Li Q."/>
            <person name="Chen L."/>
            <person name="Zhao W."/>
            <person name="Sunyaev S.R."/>
            <person name="Park T.J."/>
            <person name="Zhang G."/>
            <person name="Wang J."/>
            <person name="Gladyshev V.N."/>
        </authorList>
    </citation>
    <scope>NUCLEOTIDE SEQUENCE [LARGE SCALE GENOMIC DNA]</scope>
</reference>
<evidence type="ECO:0000313" key="3">
    <source>
        <dbReference type="Proteomes" id="UP000006813"/>
    </source>
</evidence>